<protein>
    <submittedName>
        <fullName evidence="5">Pentatricopeptide repeat-containing protein At4g26680, mitochondrial</fullName>
    </submittedName>
</protein>
<comment type="similarity">
    <text evidence="1">Belongs to the PPR family. P subfamily.</text>
</comment>
<accession>A0A6P6B391</accession>
<dbReference type="InterPro" id="IPR050872">
    <property type="entry name" value="PPR_P_subfamily"/>
</dbReference>
<gene>
    <name evidence="5" type="primary">LOC111314508</name>
</gene>
<dbReference type="RefSeq" id="XP_022771667.1">
    <property type="nucleotide sequence ID" value="XM_022915932.1"/>
</dbReference>
<feature type="repeat" description="PPR" evidence="3">
    <location>
        <begin position="342"/>
        <end position="376"/>
    </location>
</feature>
<feature type="repeat" description="PPR" evidence="3">
    <location>
        <begin position="377"/>
        <end position="411"/>
    </location>
</feature>
<dbReference type="InterPro" id="IPR002885">
    <property type="entry name" value="PPR_rpt"/>
</dbReference>
<dbReference type="Gene3D" id="1.25.40.10">
    <property type="entry name" value="Tetratricopeptide repeat domain"/>
    <property type="match status" value="3"/>
</dbReference>
<feature type="repeat" description="PPR" evidence="3">
    <location>
        <begin position="412"/>
        <end position="446"/>
    </location>
</feature>
<evidence type="ECO:0000313" key="4">
    <source>
        <dbReference type="Proteomes" id="UP000515121"/>
    </source>
</evidence>
<feature type="repeat" description="PPR" evidence="3">
    <location>
        <begin position="237"/>
        <end position="271"/>
    </location>
</feature>
<dbReference type="PANTHER" id="PTHR46128:SF182">
    <property type="entry name" value="PENTACOTRIPEPTIDE-REPEAT REGION OF PRORP DOMAIN-CONTAINING PROTEIN"/>
    <property type="match status" value="1"/>
</dbReference>
<feature type="repeat" description="PPR" evidence="3">
    <location>
        <begin position="447"/>
        <end position="481"/>
    </location>
</feature>
<dbReference type="OrthoDB" id="185373at2759"/>
<organism evidence="4 5">
    <name type="scientific">Durio zibethinus</name>
    <name type="common">Durian</name>
    <dbReference type="NCBI Taxonomy" id="66656"/>
    <lineage>
        <taxon>Eukaryota</taxon>
        <taxon>Viridiplantae</taxon>
        <taxon>Streptophyta</taxon>
        <taxon>Embryophyta</taxon>
        <taxon>Tracheophyta</taxon>
        <taxon>Spermatophyta</taxon>
        <taxon>Magnoliopsida</taxon>
        <taxon>eudicotyledons</taxon>
        <taxon>Gunneridae</taxon>
        <taxon>Pentapetalae</taxon>
        <taxon>rosids</taxon>
        <taxon>malvids</taxon>
        <taxon>Malvales</taxon>
        <taxon>Malvaceae</taxon>
        <taxon>Helicteroideae</taxon>
        <taxon>Durio</taxon>
    </lineage>
</organism>
<feature type="repeat" description="PPR" evidence="3">
    <location>
        <begin position="167"/>
        <end position="201"/>
    </location>
</feature>
<dbReference type="InterPro" id="IPR011990">
    <property type="entry name" value="TPR-like_helical_dom_sf"/>
</dbReference>
<sequence>MNNLSSRRFSTLFDSVKVKPSSLKPFTDGNSRRRIWNPIPIPFRTIPVPRGQDLDFVNVAHSHLIHSDWNKLNALSTHLTPFRVKHILLKIQKDHVLSLEFFNWVKTQNPISHSLETHSMILHILTKSQKFKSAESVLRSIIVSGSLELPAKLFDAILYSYRICDSSPRVFDLLFKTYAHSKKFRNATNAFSRMKDYGFLPTVKSCNLYLSSLLDLHRVDIALGFYREMWRCRISPNVYTFNIVIHAFCKSGKLDKAMELLKEMESMGFSPTIASYNTLIAGYCNKGLLNLAVKLKNSMGKDGVHPNVVTFNTLINGFCREGKLHEANKVFNEMKALNVAPTIVTYNILINGYSLAGKSEMSNRLYEDMSKNGVKADILTYNALILGLCKEGKTKKAAYLVKELDKENLVPNASTFSALISGQCVRNNSDRAFQIYKTMLRSGCHPNECIYNMLISTFCKNEDFDGAVQVLNDMIDRLVIPDSGTLSELHNGLCQCGKNQLATILCKKLEDRHLLPGGFDKSKTINSQPENGDKTF</sequence>
<dbReference type="PANTHER" id="PTHR46128">
    <property type="entry name" value="MITOCHONDRIAL GROUP I INTRON SPLICING FACTOR CCM1"/>
    <property type="match status" value="1"/>
</dbReference>
<name>A0A6P6B391_DURZI</name>
<evidence type="ECO:0000256" key="1">
    <source>
        <dbReference type="ARBA" id="ARBA00007626"/>
    </source>
</evidence>
<proteinExistence type="inferred from homology"/>
<dbReference type="AlphaFoldDB" id="A0A6P6B391"/>
<feature type="repeat" description="PPR" evidence="3">
    <location>
        <begin position="307"/>
        <end position="341"/>
    </location>
</feature>
<evidence type="ECO:0000313" key="5">
    <source>
        <dbReference type="RefSeq" id="XP_022771667.1"/>
    </source>
</evidence>
<feature type="repeat" description="PPR" evidence="3">
    <location>
        <begin position="272"/>
        <end position="306"/>
    </location>
</feature>
<dbReference type="Pfam" id="PF12854">
    <property type="entry name" value="PPR_1"/>
    <property type="match status" value="2"/>
</dbReference>
<dbReference type="PROSITE" id="PS51375">
    <property type="entry name" value="PPR"/>
    <property type="match status" value="8"/>
</dbReference>
<dbReference type="Proteomes" id="UP000515121">
    <property type="component" value="Unplaced"/>
</dbReference>
<dbReference type="GeneID" id="111314508"/>
<dbReference type="Pfam" id="PF13041">
    <property type="entry name" value="PPR_2"/>
    <property type="match status" value="3"/>
</dbReference>
<reference evidence="5" key="1">
    <citation type="submission" date="2025-08" db="UniProtKB">
        <authorList>
            <consortium name="RefSeq"/>
        </authorList>
    </citation>
    <scope>IDENTIFICATION</scope>
    <source>
        <tissue evidence="5">Fruit stalk</tissue>
    </source>
</reference>
<dbReference type="NCBIfam" id="TIGR00756">
    <property type="entry name" value="PPR"/>
    <property type="match status" value="7"/>
</dbReference>
<dbReference type="KEGG" id="dzi:111314508"/>
<evidence type="ECO:0000256" key="2">
    <source>
        <dbReference type="ARBA" id="ARBA00022737"/>
    </source>
</evidence>
<keyword evidence="2" id="KW-0677">Repeat</keyword>
<keyword evidence="4" id="KW-1185">Reference proteome</keyword>
<dbReference type="SUPFAM" id="SSF81901">
    <property type="entry name" value="HCP-like"/>
    <property type="match status" value="1"/>
</dbReference>
<evidence type="ECO:0000256" key="3">
    <source>
        <dbReference type="PROSITE-ProRule" id="PRU00708"/>
    </source>
</evidence>